<dbReference type="Proteomes" id="UP000218887">
    <property type="component" value="Unassembled WGS sequence"/>
</dbReference>
<dbReference type="InterPro" id="IPR011991">
    <property type="entry name" value="ArsR-like_HTH"/>
</dbReference>
<dbReference type="PROSITE" id="PS50987">
    <property type="entry name" value="HTH_ARSR_2"/>
    <property type="match status" value="1"/>
</dbReference>
<dbReference type="GO" id="GO:0003677">
    <property type="term" value="F:DNA binding"/>
    <property type="evidence" value="ECO:0007669"/>
    <property type="project" value="UniProtKB-KW"/>
</dbReference>
<reference evidence="5 6" key="1">
    <citation type="submission" date="2017-08" db="EMBL/GenBank/DDBJ databases">
        <title>Virgibacillus indicus sp. nov. and Virgibacillus profoundi sp. nov, two moderately halophilic bacteria isolated from marine sediment by using the Microfluidic Streak Plate.</title>
        <authorList>
            <person name="Xu B."/>
            <person name="Hu B."/>
            <person name="Wang J."/>
            <person name="Zhu Y."/>
            <person name="Huang L."/>
            <person name="Du W."/>
            <person name="Huang Y."/>
        </authorList>
    </citation>
    <scope>NUCLEOTIDE SEQUENCE [LARGE SCALE GENOMIC DNA]</scope>
    <source>
        <strain evidence="5 6">IO3-P3-H5</strain>
    </source>
</reference>
<sequence length="107" mass="12690">MEKILSAIAEPNRLNIIELLHDGPCTVGEIAEQLRLRQPQVSKHLRVLCEARLVEVHPMANRRIYKLHVQGLKEIDSWIDSFRHLWEDRLDQLEDYLKELQRKEKGE</sequence>
<dbReference type="InterPro" id="IPR036388">
    <property type="entry name" value="WH-like_DNA-bd_sf"/>
</dbReference>
<evidence type="ECO:0000256" key="1">
    <source>
        <dbReference type="ARBA" id="ARBA00023015"/>
    </source>
</evidence>
<dbReference type="PRINTS" id="PR00778">
    <property type="entry name" value="HTHARSR"/>
</dbReference>
<name>A0A2A2ID20_9BACI</name>
<keyword evidence="1" id="KW-0805">Transcription regulation</keyword>
<dbReference type="PANTHER" id="PTHR33154">
    <property type="entry name" value="TRANSCRIPTIONAL REGULATOR, ARSR FAMILY"/>
    <property type="match status" value="1"/>
</dbReference>
<dbReference type="InterPro" id="IPR001845">
    <property type="entry name" value="HTH_ArsR_DNA-bd_dom"/>
</dbReference>
<dbReference type="NCBIfam" id="NF033788">
    <property type="entry name" value="HTH_metalloreg"/>
    <property type="match status" value="1"/>
</dbReference>
<dbReference type="Pfam" id="PF01022">
    <property type="entry name" value="HTH_5"/>
    <property type="match status" value="1"/>
</dbReference>
<dbReference type="SMART" id="SM00418">
    <property type="entry name" value="HTH_ARSR"/>
    <property type="match status" value="1"/>
</dbReference>
<dbReference type="OrthoDB" id="9799175at2"/>
<keyword evidence="2" id="KW-0238">DNA-binding</keyword>
<dbReference type="Gene3D" id="1.10.10.10">
    <property type="entry name" value="Winged helix-like DNA-binding domain superfamily/Winged helix DNA-binding domain"/>
    <property type="match status" value="1"/>
</dbReference>
<accession>A0A2A2ID20</accession>
<evidence type="ECO:0000256" key="2">
    <source>
        <dbReference type="ARBA" id="ARBA00023125"/>
    </source>
</evidence>
<dbReference type="PANTHER" id="PTHR33154:SF33">
    <property type="entry name" value="TRANSCRIPTIONAL REPRESSOR SDPR"/>
    <property type="match status" value="1"/>
</dbReference>
<keyword evidence="3" id="KW-0804">Transcription</keyword>
<evidence type="ECO:0000313" key="6">
    <source>
        <dbReference type="Proteomes" id="UP000218887"/>
    </source>
</evidence>
<evidence type="ECO:0000259" key="4">
    <source>
        <dbReference type="PROSITE" id="PS50987"/>
    </source>
</evidence>
<dbReference type="EMBL" id="NPOA01000008">
    <property type="protein sequence ID" value="PAV29164.1"/>
    <property type="molecule type" value="Genomic_DNA"/>
</dbReference>
<dbReference type="CDD" id="cd00090">
    <property type="entry name" value="HTH_ARSR"/>
    <property type="match status" value="1"/>
</dbReference>
<comment type="caution">
    <text evidence="5">The sequence shown here is derived from an EMBL/GenBank/DDBJ whole genome shotgun (WGS) entry which is preliminary data.</text>
</comment>
<keyword evidence="6" id="KW-1185">Reference proteome</keyword>
<dbReference type="GO" id="GO:0003700">
    <property type="term" value="F:DNA-binding transcription factor activity"/>
    <property type="evidence" value="ECO:0007669"/>
    <property type="project" value="InterPro"/>
</dbReference>
<protein>
    <submittedName>
        <fullName evidence="5">Transcriptional regulator</fullName>
    </submittedName>
</protein>
<feature type="domain" description="HTH arsR-type" evidence="4">
    <location>
        <begin position="1"/>
        <end position="89"/>
    </location>
</feature>
<dbReference type="InterPro" id="IPR036390">
    <property type="entry name" value="WH_DNA-bd_sf"/>
</dbReference>
<proteinExistence type="predicted"/>
<evidence type="ECO:0000313" key="5">
    <source>
        <dbReference type="EMBL" id="PAV29164.1"/>
    </source>
</evidence>
<gene>
    <name evidence="5" type="ORF">CIL05_12250</name>
</gene>
<dbReference type="RefSeq" id="WP_095655836.1">
    <property type="nucleotide sequence ID" value="NZ_NPOA01000008.1"/>
</dbReference>
<dbReference type="InterPro" id="IPR051081">
    <property type="entry name" value="HTH_MetalResp_TranReg"/>
</dbReference>
<evidence type="ECO:0000256" key="3">
    <source>
        <dbReference type="ARBA" id="ARBA00023163"/>
    </source>
</evidence>
<dbReference type="SUPFAM" id="SSF46785">
    <property type="entry name" value="Winged helix' DNA-binding domain"/>
    <property type="match status" value="1"/>
</dbReference>
<dbReference type="AlphaFoldDB" id="A0A2A2ID20"/>
<organism evidence="5 6">
    <name type="scientific">Virgibacillus profundi</name>
    <dbReference type="NCBI Taxonomy" id="2024555"/>
    <lineage>
        <taxon>Bacteria</taxon>
        <taxon>Bacillati</taxon>
        <taxon>Bacillota</taxon>
        <taxon>Bacilli</taxon>
        <taxon>Bacillales</taxon>
        <taxon>Bacillaceae</taxon>
        <taxon>Virgibacillus</taxon>
    </lineage>
</organism>